<evidence type="ECO:0000313" key="2">
    <source>
        <dbReference type="EMBL" id="KAG2552279.1"/>
    </source>
</evidence>
<feature type="compositionally biased region" description="Basic and acidic residues" evidence="1">
    <location>
        <begin position="1"/>
        <end position="11"/>
    </location>
</feature>
<protein>
    <submittedName>
        <fullName evidence="2">Uncharacterized protein</fullName>
    </submittedName>
</protein>
<evidence type="ECO:0000256" key="1">
    <source>
        <dbReference type="SAM" id="MobiDB-lite"/>
    </source>
</evidence>
<proteinExistence type="predicted"/>
<name>A0A8T0NVF7_PANVG</name>
<accession>A0A8T0NVF7</accession>
<dbReference type="AlphaFoldDB" id="A0A8T0NVF7"/>
<reference evidence="2" key="1">
    <citation type="submission" date="2020-05" db="EMBL/GenBank/DDBJ databases">
        <title>WGS assembly of Panicum virgatum.</title>
        <authorList>
            <person name="Lovell J.T."/>
            <person name="Jenkins J."/>
            <person name="Shu S."/>
            <person name="Juenger T.E."/>
            <person name="Schmutz J."/>
        </authorList>
    </citation>
    <scope>NUCLEOTIDE SEQUENCE</scope>
    <source>
        <strain evidence="2">AP13</strain>
    </source>
</reference>
<organism evidence="2 3">
    <name type="scientific">Panicum virgatum</name>
    <name type="common">Blackwell switchgrass</name>
    <dbReference type="NCBI Taxonomy" id="38727"/>
    <lineage>
        <taxon>Eukaryota</taxon>
        <taxon>Viridiplantae</taxon>
        <taxon>Streptophyta</taxon>
        <taxon>Embryophyta</taxon>
        <taxon>Tracheophyta</taxon>
        <taxon>Spermatophyta</taxon>
        <taxon>Magnoliopsida</taxon>
        <taxon>Liliopsida</taxon>
        <taxon>Poales</taxon>
        <taxon>Poaceae</taxon>
        <taxon>PACMAD clade</taxon>
        <taxon>Panicoideae</taxon>
        <taxon>Panicodae</taxon>
        <taxon>Paniceae</taxon>
        <taxon>Panicinae</taxon>
        <taxon>Panicum</taxon>
        <taxon>Panicum sect. Hiantes</taxon>
    </lineage>
</organism>
<feature type="compositionally biased region" description="Basic residues" evidence="1">
    <location>
        <begin position="89"/>
        <end position="101"/>
    </location>
</feature>
<evidence type="ECO:0000313" key="3">
    <source>
        <dbReference type="Proteomes" id="UP000823388"/>
    </source>
</evidence>
<sequence>MGKAKVDDGMRRRQRVSPRRPPLLPSPRVGRRAPALLFPAPGETASQHTRPRTGRGATHDQGQGAAARAENESPLSEPRPLAGATQGTGKRRSQAGGRSRRSIILPHSTDQVERAALPATRKASGTSAVQLPGTPCGTSKPPEHAG</sequence>
<feature type="region of interest" description="Disordered" evidence="1">
    <location>
        <begin position="1"/>
        <end position="146"/>
    </location>
</feature>
<comment type="caution">
    <text evidence="2">The sequence shown here is derived from an EMBL/GenBank/DDBJ whole genome shotgun (WGS) entry which is preliminary data.</text>
</comment>
<keyword evidence="3" id="KW-1185">Reference proteome</keyword>
<gene>
    <name evidence="2" type="ORF">PVAP13_9KG088900</name>
</gene>
<dbReference type="EMBL" id="CM029053">
    <property type="protein sequence ID" value="KAG2552279.1"/>
    <property type="molecule type" value="Genomic_DNA"/>
</dbReference>
<dbReference type="Proteomes" id="UP000823388">
    <property type="component" value="Chromosome 9K"/>
</dbReference>